<dbReference type="PANTHER" id="PTHR22848">
    <property type="entry name" value="WD40 REPEAT PROTEIN"/>
    <property type="match status" value="1"/>
</dbReference>
<dbReference type="SUPFAM" id="SSF50978">
    <property type="entry name" value="WD40 repeat-like"/>
    <property type="match status" value="1"/>
</dbReference>
<comment type="caution">
    <text evidence="10">The sequence shown here is derived from an EMBL/GenBank/DDBJ whole genome shotgun (WGS) entry which is preliminary data.</text>
</comment>
<evidence type="ECO:0000256" key="2">
    <source>
        <dbReference type="ARBA" id="ARBA00022574"/>
    </source>
</evidence>
<dbReference type="InterPro" id="IPR045184">
    <property type="entry name" value="SMU1"/>
</dbReference>
<evidence type="ECO:0000256" key="5">
    <source>
        <dbReference type="ARBA" id="ARBA00023187"/>
    </source>
</evidence>
<dbReference type="InterPro" id="IPR006595">
    <property type="entry name" value="CTLH_C"/>
</dbReference>
<feature type="domain" description="CTLH" evidence="9">
    <location>
        <begin position="38"/>
        <end position="90"/>
    </location>
</feature>
<dbReference type="InterPro" id="IPR015943">
    <property type="entry name" value="WD40/YVTN_repeat-like_dom_sf"/>
</dbReference>
<evidence type="ECO:0000256" key="3">
    <source>
        <dbReference type="ARBA" id="ARBA00022664"/>
    </source>
</evidence>
<comment type="similarity">
    <text evidence="7">Belongs to the WD repeat SMU1 family.</text>
</comment>
<keyword evidence="2 8" id="KW-0853">WD repeat</keyword>
<dbReference type="PROSITE" id="PS50082">
    <property type="entry name" value="WD_REPEATS_2"/>
    <property type="match status" value="4"/>
</dbReference>
<keyword evidence="4" id="KW-0677">Repeat</keyword>
<keyword evidence="6" id="KW-0539">Nucleus</keyword>
<protein>
    <recommendedName>
        <fullName evidence="9">CTLH domain-containing protein</fullName>
    </recommendedName>
</protein>
<feature type="repeat" description="WD" evidence="8">
    <location>
        <begin position="258"/>
        <end position="299"/>
    </location>
</feature>
<dbReference type="AlphaFoldDB" id="A0A9W8BFN8"/>
<dbReference type="Pfam" id="PF17814">
    <property type="entry name" value="LisH_TPL"/>
    <property type="match status" value="1"/>
</dbReference>
<dbReference type="InterPro" id="IPR036322">
    <property type="entry name" value="WD40_repeat_dom_sf"/>
</dbReference>
<dbReference type="InterPro" id="IPR006594">
    <property type="entry name" value="LisH"/>
</dbReference>
<proteinExistence type="inferred from homology"/>
<dbReference type="EMBL" id="JANBQF010000383">
    <property type="protein sequence ID" value="KAJ2001635.1"/>
    <property type="molecule type" value="Genomic_DNA"/>
</dbReference>
<feature type="repeat" description="WD" evidence="8">
    <location>
        <begin position="301"/>
        <end position="342"/>
    </location>
</feature>
<comment type="subcellular location">
    <subcellularLocation>
        <location evidence="1">Nucleus</location>
    </subcellularLocation>
</comment>
<accession>A0A9W8BFN8</accession>
<name>A0A9W8BFN8_9FUNG</name>
<evidence type="ECO:0000256" key="8">
    <source>
        <dbReference type="PROSITE-ProRule" id="PRU00221"/>
    </source>
</evidence>
<dbReference type="OrthoDB" id="538223at2759"/>
<evidence type="ECO:0000256" key="1">
    <source>
        <dbReference type="ARBA" id="ARBA00004123"/>
    </source>
</evidence>
<reference evidence="10" key="1">
    <citation type="submission" date="2022-07" db="EMBL/GenBank/DDBJ databases">
        <title>Phylogenomic reconstructions and comparative analyses of Kickxellomycotina fungi.</title>
        <authorList>
            <person name="Reynolds N.K."/>
            <person name="Stajich J.E."/>
            <person name="Barry K."/>
            <person name="Grigoriev I.V."/>
            <person name="Crous P."/>
            <person name="Smith M.E."/>
        </authorList>
    </citation>
    <scope>NUCLEOTIDE SEQUENCE</scope>
    <source>
        <strain evidence="10">IMI 214461</strain>
    </source>
</reference>
<evidence type="ECO:0000259" key="9">
    <source>
        <dbReference type="PROSITE" id="PS50897"/>
    </source>
</evidence>
<evidence type="ECO:0000256" key="4">
    <source>
        <dbReference type="ARBA" id="ARBA00022737"/>
    </source>
</evidence>
<keyword evidence="11" id="KW-1185">Reference proteome</keyword>
<sequence length="513" mass="55716">MDIEAAAVVRLVEQFLKEHNLRKTLAALQEETGVTINTVDNIGAFKSDIEKGNWEEVLSSVEQASIAQDKLVDLYEQIIFELVELQDLGPARALLRQTEPMEIMRVAHSDRYLRLEQLLSRTSFDKSLVYKGKETKESRRAEIASRLVREVSTAPPSRLVTLLGQAAQWQKQQGVISDGVPYDLFYARSLTVVSSENSAPSKLLATIKFPKNEHPSSLAFSPGGEYIATGSGGGFVEFWNAMTGKLANELEHQSSGAMMVMEDAVTSLAFSHSGELVCAGADDGKIKVWKVKSGSITKRFPAAQSQCVSSVVFSKDGTQILSGSADGTLRIHGLKSGNMLREFRGHTAGISGAVFTDDMSRVISTSEDGSVRIWDSISAECLHTVYPGTDKPGLSVQATHSLHAIPGRPNEFLVCTKSPNIYVLSSNGQVTRSFSAKQGTCNEFLAATVMPQGKLILAVSDTSTMHCFDIESGQPQDSTPKVLDVDVFGMACHPSLGLVAFFSSDRRVPIWTS</sequence>
<dbReference type="GO" id="GO:0005634">
    <property type="term" value="C:nucleus"/>
    <property type="evidence" value="ECO:0007669"/>
    <property type="project" value="UniProtKB-SubCell"/>
</dbReference>
<dbReference type="PROSITE" id="PS50897">
    <property type="entry name" value="CTLH"/>
    <property type="match status" value="1"/>
</dbReference>
<evidence type="ECO:0000313" key="10">
    <source>
        <dbReference type="EMBL" id="KAJ2001635.1"/>
    </source>
</evidence>
<dbReference type="InterPro" id="IPR054532">
    <property type="entry name" value="TPL_SMU1_LisH-like"/>
</dbReference>
<organism evidence="10 11">
    <name type="scientific">Coemansia thaxteri</name>
    <dbReference type="NCBI Taxonomy" id="2663907"/>
    <lineage>
        <taxon>Eukaryota</taxon>
        <taxon>Fungi</taxon>
        <taxon>Fungi incertae sedis</taxon>
        <taxon>Zoopagomycota</taxon>
        <taxon>Kickxellomycotina</taxon>
        <taxon>Kickxellomycetes</taxon>
        <taxon>Kickxellales</taxon>
        <taxon>Kickxellaceae</taxon>
        <taxon>Coemansia</taxon>
    </lineage>
</organism>
<dbReference type="Proteomes" id="UP001150907">
    <property type="component" value="Unassembled WGS sequence"/>
</dbReference>
<dbReference type="SMART" id="SM00320">
    <property type="entry name" value="WD40"/>
    <property type="match status" value="5"/>
</dbReference>
<gene>
    <name evidence="10" type="ORF">H4R26_004025</name>
</gene>
<dbReference type="Gene3D" id="2.130.10.10">
    <property type="entry name" value="YVTN repeat-like/Quinoprotein amine dehydrogenase"/>
    <property type="match status" value="1"/>
</dbReference>
<dbReference type="InterPro" id="IPR001680">
    <property type="entry name" value="WD40_rpt"/>
</dbReference>
<evidence type="ECO:0000256" key="6">
    <source>
        <dbReference type="ARBA" id="ARBA00023242"/>
    </source>
</evidence>
<evidence type="ECO:0000256" key="7">
    <source>
        <dbReference type="ARBA" id="ARBA00025801"/>
    </source>
</evidence>
<evidence type="ECO:0000313" key="11">
    <source>
        <dbReference type="Proteomes" id="UP001150907"/>
    </source>
</evidence>
<feature type="repeat" description="WD" evidence="8">
    <location>
        <begin position="217"/>
        <end position="249"/>
    </location>
</feature>
<keyword evidence="5" id="KW-0508">mRNA splicing</keyword>
<dbReference type="Pfam" id="PF00400">
    <property type="entry name" value="WD40"/>
    <property type="match status" value="4"/>
</dbReference>
<dbReference type="PROSITE" id="PS50294">
    <property type="entry name" value="WD_REPEATS_REGION"/>
    <property type="match status" value="2"/>
</dbReference>
<dbReference type="GO" id="GO:0000398">
    <property type="term" value="P:mRNA splicing, via spliceosome"/>
    <property type="evidence" value="ECO:0007669"/>
    <property type="project" value="InterPro"/>
</dbReference>
<dbReference type="SMART" id="SM00667">
    <property type="entry name" value="LisH"/>
    <property type="match status" value="1"/>
</dbReference>
<keyword evidence="3" id="KW-0507">mRNA processing</keyword>
<dbReference type="PROSITE" id="PS50896">
    <property type="entry name" value="LISH"/>
    <property type="match status" value="1"/>
</dbReference>
<feature type="repeat" description="WD" evidence="8">
    <location>
        <begin position="343"/>
        <end position="384"/>
    </location>
</feature>